<organism evidence="1 2">
    <name type="scientific">Psychrosphaera aquimarina</name>
    <dbReference type="NCBI Taxonomy" id="2044854"/>
    <lineage>
        <taxon>Bacteria</taxon>
        <taxon>Pseudomonadati</taxon>
        <taxon>Pseudomonadota</taxon>
        <taxon>Gammaproteobacteria</taxon>
        <taxon>Alteromonadales</taxon>
        <taxon>Pseudoalteromonadaceae</taxon>
        <taxon>Psychrosphaera</taxon>
    </lineage>
</organism>
<proteinExistence type="predicted"/>
<keyword evidence="2" id="KW-1185">Reference proteome</keyword>
<gene>
    <name evidence="1" type="ORF">RT723_14260</name>
</gene>
<evidence type="ECO:0000313" key="2">
    <source>
        <dbReference type="Proteomes" id="UP001257914"/>
    </source>
</evidence>
<dbReference type="RefSeq" id="WP_315947743.1">
    <property type="nucleotide sequence ID" value="NZ_JAWCUA010000010.1"/>
</dbReference>
<comment type="caution">
    <text evidence="1">The sequence shown here is derived from an EMBL/GenBank/DDBJ whole genome shotgun (WGS) entry which is preliminary data.</text>
</comment>
<protein>
    <submittedName>
        <fullName evidence="1">Uncharacterized protein</fullName>
    </submittedName>
</protein>
<sequence>MKVLYTNRRNLFLVLIVILVLSLVYFAESNRQLEISCEDVTWSDVVLLVQPHIDEMLHTNLVMQGQSSEYHPSEAARQVMNQSLPEDVQRTLRAIIKAGC</sequence>
<name>A0ABU3R3M9_9GAMM</name>
<dbReference type="EMBL" id="JAWCUA010000010">
    <property type="protein sequence ID" value="MDU0114134.1"/>
    <property type="molecule type" value="Genomic_DNA"/>
</dbReference>
<evidence type="ECO:0000313" key="1">
    <source>
        <dbReference type="EMBL" id="MDU0114134.1"/>
    </source>
</evidence>
<reference evidence="1 2" key="1">
    <citation type="submission" date="2023-10" db="EMBL/GenBank/DDBJ databases">
        <title>Psychrosphaera aquimaarina strain SW33 isolated from seawater.</title>
        <authorList>
            <person name="Bayburt H."/>
            <person name="Kim J.M."/>
            <person name="Choi B.J."/>
            <person name="Jeon C.O."/>
        </authorList>
    </citation>
    <scope>NUCLEOTIDE SEQUENCE [LARGE SCALE GENOMIC DNA]</scope>
    <source>
        <strain evidence="1 2">KCTC 52743</strain>
    </source>
</reference>
<dbReference type="Proteomes" id="UP001257914">
    <property type="component" value="Unassembled WGS sequence"/>
</dbReference>
<accession>A0ABU3R3M9</accession>